<dbReference type="eggNOG" id="COG1251">
    <property type="taxonomic scope" value="Bacteria"/>
</dbReference>
<dbReference type="SUPFAM" id="SSF54373">
    <property type="entry name" value="FAD-linked reductases, C-terminal domain"/>
    <property type="match status" value="1"/>
</dbReference>
<dbReference type="OrthoDB" id="9801699at2"/>
<dbReference type="Gene3D" id="1.10.10.1100">
    <property type="entry name" value="BFD-like [2Fe-2S]-binding domain"/>
    <property type="match status" value="1"/>
</dbReference>
<evidence type="ECO:0000259" key="2">
    <source>
        <dbReference type="Pfam" id="PF04324"/>
    </source>
</evidence>
<dbReference type="RefSeq" id="WP_006301601.1">
    <property type="nucleotide sequence ID" value="NZ_CM001022.1"/>
</dbReference>
<dbReference type="HOGENOM" id="CLU_024775_3_1_0"/>
<dbReference type="Gene3D" id="3.50.50.60">
    <property type="entry name" value="FAD/NAD(P)-binding domain"/>
    <property type="match status" value="1"/>
</dbReference>
<dbReference type="PANTHER" id="PTHR42720:SF1">
    <property type="entry name" value="GLYCEROL 3-PHOSPHATE OXIDASE"/>
    <property type="match status" value="1"/>
</dbReference>
<protein>
    <submittedName>
        <fullName evidence="3">FAD dependent oxidoreductase</fullName>
    </submittedName>
</protein>
<dbReference type="InterPro" id="IPR006076">
    <property type="entry name" value="FAD-dep_OxRdtase"/>
</dbReference>
<dbReference type="CDD" id="cd19946">
    <property type="entry name" value="GlpA-like_Fer2_BFD-like"/>
    <property type="match status" value="1"/>
</dbReference>
<feature type="domain" description="BFD-like [2Fe-2S]-binding" evidence="2">
    <location>
        <begin position="410"/>
        <end position="462"/>
    </location>
</feature>
<reference evidence="3 4" key="1">
    <citation type="journal article" date="2010" name="Stand. Genomic Sci.">
        <title>Non-contiguous finished genome sequence of Aminomonas paucivorans type strain (GLU-3).</title>
        <authorList>
            <person name="Pitluck S."/>
            <person name="Yasawong M."/>
            <person name="Held B."/>
            <person name="Lapidus A."/>
            <person name="Nolan M."/>
            <person name="Copeland A."/>
            <person name="Lucas S."/>
            <person name="Del Rio T.G."/>
            <person name="Tice H."/>
            <person name="Cheng J.F."/>
            <person name="Chertkov O."/>
            <person name="Goodwin L."/>
            <person name="Tapia R."/>
            <person name="Han C."/>
            <person name="Liolios K."/>
            <person name="Ivanova N."/>
            <person name="Mavromatis K."/>
            <person name="Ovchinnikova G."/>
            <person name="Pati A."/>
            <person name="Chen A."/>
            <person name="Palaniappan K."/>
            <person name="Land M."/>
            <person name="Hauser L."/>
            <person name="Chang Y.J."/>
            <person name="Jeffries C.D."/>
            <person name="Pukall R."/>
            <person name="Spring S."/>
            <person name="Rohde M."/>
            <person name="Sikorski J."/>
            <person name="Goker M."/>
            <person name="Woyke T."/>
            <person name="Bristow J."/>
            <person name="Eisen J.A."/>
            <person name="Markowitz V."/>
            <person name="Hugenholtz P."/>
            <person name="Kyrpides N.C."/>
            <person name="Klenk H.P."/>
        </authorList>
    </citation>
    <scope>NUCLEOTIDE SEQUENCE [LARGE SCALE GENOMIC DNA]</scope>
    <source>
        <strain evidence="3 4">DSM 12260</strain>
    </source>
</reference>
<dbReference type="EMBL" id="CM001022">
    <property type="protein sequence ID" value="EFQ24366.1"/>
    <property type="molecule type" value="Genomic_DNA"/>
</dbReference>
<dbReference type="InterPro" id="IPR036188">
    <property type="entry name" value="FAD/NAD-bd_sf"/>
</dbReference>
<name>E3CWL1_9BACT</name>
<dbReference type="InterPro" id="IPR007419">
    <property type="entry name" value="BFD-like_2Fe2S-bd_dom"/>
</dbReference>
<evidence type="ECO:0000313" key="3">
    <source>
        <dbReference type="EMBL" id="EFQ24366.1"/>
    </source>
</evidence>
<feature type="domain" description="FAD dependent oxidoreductase" evidence="1">
    <location>
        <begin position="9"/>
        <end position="362"/>
    </location>
</feature>
<dbReference type="Pfam" id="PF01266">
    <property type="entry name" value="DAO"/>
    <property type="match status" value="1"/>
</dbReference>
<accession>E3CWL1</accession>
<proteinExistence type="predicted"/>
<dbReference type="InterPro" id="IPR041854">
    <property type="entry name" value="BFD-like_2Fe2S-bd_dom_sf"/>
</dbReference>
<evidence type="ECO:0000313" key="4">
    <source>
        <dbReference type="Proteomes" id="UP000005096"/>
    </source>
</evidence>
<dbReference type="InterPro" id="IPR052745">
    <property type="entry name" value="G3P_Oxidase/Oxidoreductase"/>
</dbReference>
<dbReference type="STRING" id="584708.Apau_1952"/>
<gene>
    <name evidence="3" type="ORF">Apau_1952</name>
</gene>
<dbReference type="SUPFAM" id="SSF51905">
    <property type="entry name" value="FAD/NAD(P)-binding domain"/>
    <property type="match status" value="1"/>
</dbReference>
<dbReference type="AlphaFoldDB" id="E3CWL1"/>
<dbReference type="Pfam" id="PF04324">
    <property type="entry name" value="Fer2_BFD"/>
    <property type="match status" value="1"/>
</dbReference>
<keyword evidence="4" id="KW-1185">Reference proteome</keyword>
<dbReference type="Proteomes" id="UP000005096">
    <property type="component" value="Chromosome"/>
</dbReference>
<dbReference type="Gene3D" id="3.30.9.10">
    <property type="entry name" value="D-Amino Acid Oxidase, subunit A, domain 2"/>
    <property type="match status" value="1"/>
</dbReference>
<dbReference type="PANTHER" id="PTHR42720">
    <property type="entry name" value="GLYCEROL-3-PHOSPHATE DEHYDROGENASE"/>
    <property type="match status" value="1"/>
</dbReference>
<dbReference type="eggNOG" id="COG0579">
    <property type="taxonomic scope" value="Bacteria"/>
</dbReference>
<dbReference type="PaxDb" id="584708-Apau_1952"/>
<organism evidence="3 4">
    <name type="scientific">Aminomonas paucivorans DSM 12260</name>
    <dbReference type="NCBI Taxonomy" id="584708"/>
    <lineage>
        <taxon>Bacteria</taxon>
        <taxon>Thermotogati</taxon>
        <taxon>Synergistota</taxon>
        <taxon>Synergistia</taxon>
        <taxon>Synergistales</taxon>
        <taxon>Synergistaceae</taxon>
        <taxon>Aminomonas</taxon>
    </lineage>
</organism>
<evidence type="ECO:0000259" key="1">
    <source>
        <dbReference type="Pfam" id="PF01266"/>
    </source>
</evidence>
<sequence length="495" mass="53349">MSQGYRQHDVIIVGGGIVGAAIARELSRYRLRIAVLDKASDLPSGASRANSAMVHGGFDDKPGTVKASFCAAGNRLYHELCDLLDFRLVPCGSYVCAVGEEEHAHLELLREQGRANGVPKLEILSGDELRSREPHASEAITAALWCPSAAIVNNFEAVLAFLDNAQANGAELFLETDVTGLLKSPDGREVQGVATNRGEFRAPVVVNAAGIHSDELSRMAGDESFRITPTRGEYYIFDKATDGLVKGFFFPCPSKRGKGITVARTADGNLLLGPNSVPQEAREDTSTTREGLEEVFEGAKKLIPSIPRNLAITTFAGIRANTDTGDFHIGAVKSLRGFVNVAGIKSPGFTSAPALALHVVELLREELGDRIPLAEDPAFVPERRHIPRFAELPMEERIALTRQDARYGQIVCRCETVTEAQVLEAIRRGARTLAAVKIWTRAGAGRCQGGFCGPRVVEILARELGVSPEEITRHGGHSRLLTGATKEPWLGGEEA</sequence>